<dbReference type="Gene3D" id="1.50.10.10">
    <property type="match status" value="1"/>
</dbReference>
<evidence type="ECO:0000256" key="3">
    <source>
        <dbReference type="ARBA" id="ARBA00023326"/>
    </source>
</evidence>
<dbReference type="CDD" id="cd02850">
    <property type="entry name" value="E_set_Cellulase_N"/>
    <property type="match status" value="1"/>
</dbReference>
<protein>
    <submittedName>
        <fullName evidence="6">Glycoside hydrolase family 9 protein</fullName>
    </submittedName>
</protein>
<dbReference type="InterPro" id="IPR006311">
    <property type="entry name" value="TAT_signal"/>
</dbReference>
<dbReference type="EMBL" id="CP089983">
    <property type="protein sequence ID" value="WXB00633.1"/>
    <property type="molecule type" value="Genomic_DNA"/>
</dbReference>
<keyword evidence="7" id="KW-1185">Reference proteome</keyword>
<dbReference type="GO" id="GO:0016787">
    <property type="term" value="F:hydrolase activity"/>
    <property type="evidence" value="ECO:0007669"/>
    <property type="project" value="UniProtKB-KW"/>
</dbReference>
<evidence type="ECO:0000313" key="6">
    <source>
        <dbReference type="EMBL" id="WXB00633.1"/>
    </source>
</evidence>
<dbReference type="InterPro" id="IPR014756">
    <property type="entry name" value="Ig_E-set"/>
</dbReference>
<dbReference type="SUPFAM" id="SSF48208">
    <property type="entry name" value="Six-hairpin glycosidases"/>
    <property type="match status" value="1"/>
</dbReference>
<feature type="domain" description="Glycoside hydrolase family 9" evidence="4">
    <location>
        <begin position="172"/>
        <end position="560"/>
    </location>
</feature>
<organism evidence="6 7">
    <name type="scientific">Pendulispora rubella</name>
    <dbReference type="NCBI Taxonomy" id="2741070"/>
    <lineage>
        <taxon>Bacteria</taxon>
        <taxon>Pseudomonadati</taxon>
        <taxon>Myxococcota</taxon>
        <taxon>Myxococcia</taxon>
        <taxon>Myxococcales</taxon>
        <taxon>Sorangiineae</taxon>
        <taxon>Pendulisporaceae</taxon>
        <taxon>Pendulispora</taxon>
    </lineage>
</organism>
<reference evidence="6" key="1">
    <citation type="submission" date="2021-12" db="EMBL/GenBank/DDBJ databases">
        <title>Discovery of the Pendulisporaceae a myxobacterial family with distinct sporulation behavior and unique specialized metabolism.</title>
        <authorList>
            <person name="Garcia R."/>
            <person name="Popoff A."/>
            <person name="Bader C.D."/>
            <person name="Loehr J."/>
            <person name="Walesch S."/>
            <person name="Walt C."/>
            <person name="Boldt J."/>
            <person name="Bunk B."/>
            <person name="Haeckl F.J.F.P.J."/>
            <person name="Gunesch A.P."/>
            <person name="Birkelbach J."/>
            <person name="Nuebel U."/>
            <person name="Pietschmann T."/>
            <person name="Bach T."/>
            <person name="Mueller R."/>
        </authorList>
    </citation>
    <scope>NUCLEOTIDE SEQUENCE</scope>
    <source>
        <strain evidence="6">MSr11367</strain>
    </source>
</reference>
<evidence type="ECO:0000256" key="1">
    <source>
        <dbReference type="ARBA" id="ARBA00007072"/>
    </source>
</evidence>
<evidence type="ECO:0000256" key="2">
    <source>
        <dbReference type="ARBA" id="ARBA00023277"/>
    </source>
</evidence>
<dbReference type="SUPFAM" id="SSF81296">
    <property type="entry name" value="E set domains"/>
    <property type="match status" value="1"/>
</dbReference>
<name>A0ABZ2KPQ0_9BACT</name>
<keyword evidence="3" id="KW-0624">Polysaccharide degradation</keyword>
<keyword evidence="6" id="KW-0378">Hydrolase</keyword>
<feature type="domain" description="Cellulase Ig-like" evidence="5">
    <location>
        <begin position="42"/>
        <end position="128"/>
    </location>
</feature>
<accession>A0ABZ2KPQ0</accession>
<dbReference type="InterPro" id="IPR001701">
    <property type="entry name" value="Glyco_hydro_9"/>
</dbReference>
<comment type="similarity">
    <text evidence="1">Belongs to the glycosyl hydrolase 9 (cellulase E) family.</text>
</comment>
<dbReference type="Pfam" id="PF00759">
    <property type="entry name" value="Glyco_hydro_9"/>
    <property type="match status" value="1"/>
</dbReference>
<gene>
    <name evidence="6" type="ORF">LVJ94_27380</name>
</gene>
<dbReference type="InterPro" id="IPR004197">
    <property type="entry name" value="Cellulase_Ig-like"/>
</dbReference>
<dbReference type="Gene3D" id="2.60.40.10">
    <property type="entry name" value="Immunoglobulins"/>
    <property type="match status" value="1"/>
</dbReference>
<evidence type="ECO:0000259" key="4">
    <source>
        <dbReference type="Pfam" id="PF00759"/>
    </source>
</evidence>
<dbReference type="Pfam" id="PF02927">
    <property type="entry name" value="CelD_N"/>
    <property type="match status" value="1"/>
</dbReference>
<dbReference type="InterPro" id="IPR012341">
    <property type="entry name" value="6hp_glycosidase-like_sf"/>
</dbReference>
<evidence type="ECO:0000259" key="5">
    <source>
        <dbReference type="Pfam" id="PF02927"/>
    </source>
</evidence>
<dbReference type="PROSITE" id="PS51318">
    <property type="entry name" value="TAT"/>
    <property type="match status" value="1"/>
</dbReference>
<proteinExistence type="inferred from homology"/>
<keyword evidence="2" id="KW-0119">Carbohydrate metabolism</keyword>
<dbReference type="InterPro" id="IPR008928">
    <property type="entry name" value="6-hairpin_glycosidase_sf"/>
</dbReference>
<sequence>MKSDERVARRSFLVGSAGIAGAVALPAVASAQEEDAAHDVYEVLVNQVGYEAVGPKRAIIAAWDPRKVPLFFAVIDRAGRTVHRGRTTPAGVVDDWQRDRFPAGPDHHWIADFTAVNVPGEYTVEATGPGCKGTSWPFRIEQNALERYTLSQVIHYFRDSRSDGQYDKADRRLAIPGTSRFWDAHGGWYDAAADWGKHFTQLSKLSYFNTLSIPLTAWVLFAAHENLLRRKDANFASALSWLLDEGFYGADFLTRMHESGKSFYGSIHQPEADDLSIDPTKRTMDAEQMNFREGGGVAIAALARASTYGISGEYQPAEYLAAAVDAFAFLQANNVALTNDGKENIQDDYNALLAATELAKATGDTQYLRAADARAASLLDRLASWRNYRDYWRADSADRPFFHPSDAGLPVVSLLAYFDIAPAEMRGSIAAVVRRSLEFELAITREVPNPFGYARQLIQGRAGNRYSGFFMPHDVSRPGDFNWWQGENARIASLAAAARHAARVFSDGTVDTDAAFALRLGDYAQNQIDWILGRNPFNTCMMEGPGRAAALYLEYADAAGSWRWLRSAGGIVNGVTGKSDDGRGLHWDPGQASTGPNTDWRWLEQWLPHSTWYLYAIAVGGPRLP</sequence>
<evidence type="ECO:0000313" key="7">
    <source>
        <dbReference type="Proteomes" id="UP001374803"/>
    </source>
</evidence>
<dbReference type="Proteomes" id="UP001374803">
    <property type="component" value="Chromosome"/>
</dbReference>
<dbReference type="InterPro" id="IPR013783">
    <property type="entry name" value="Ig-like_fold"/>
</dbReference>
<dbReference type="RefSeq" id="WP_394830235.1">
    <property type="nucleotide sequence ID" value="NZ_CP089929.1"/>
</dbReference>